<evidence type="ECO:0000256" key="1">
    <source>
        <dbReference type="SAM" id="MobiDB-lite"/>
    </source>
</evidence>
<dbReference type="AlphaFoldDB" id="A0A7R8WF31"/>
<sequence length="136" mass="14550">MVPAESLLVYLITVRPSSNPTGRGSRVRRYSFAQRNSESCHVMPMPTACQVLTPGRELRGGREAAAAEAKGGCRRRELSPNAARRLAVIAAKPENVAKSAPRRKTDKPCCCTSADHKCPCKKQASEEAAGAPAEST</sequence>
<evidence type="ECO:0000313" key="2">
    <source>
        <dbReference type="EMBL" id="CAD7227992.1"/>
    </source>
</evidence>
<proteinExistence type="predicted"/>
<dbReference type="EMBL" id="OB661336">
    <property type="protein sequence ID" value="CAD7227992.1"/>
    <property type="molecule type" value="Genomic_DNA"/>
</dbReference>
<reference evidence="2" key="1">
    <citation type="submission" date="2020-11" db="EMBL/GenBank/DDBJ databases">
        <authorList>
            <person name="Tran Van P."/>
        </authorList>
    </citation>
    <scope>NUCLEOTIDE SEQUENCE</scope>
</reference>
<name>A0A7R8WF31_9CRUS</name>
<protein>
    <submittedName>
        <fullName evidence="2">Uncharacterized protein</fullName>
    </submittedName>
</protein>
<accession>A0A7R8WF31</accession>
<feature type="region of interest" description="Disordered" evidence="1">
    <location>
        <begin position="116"/>
        <end position="136"/>
    </location>
</feature>
<organism evidence="2">
    <name type="scientific">Cyprideis torosa</name>
    <dbReference type="NCBI Taxonomy" id="163714"/>
    <lineage>
        <taxon>Eukaryota</taxon>
        <taxon>Metazoa</taxon>
        <taxon>Ecdysozoa</taxon>
        <taxon>Arthropoda</taxon>
        <taxon>Crustacea</taxon>
        <taxon>Oligostraca</taxon>
        <taxon>Ostracoda</taxon>
        <taxon>Podocopa</taxon>
        <taxon>Podocopida</taxon>
        <taxon>Cytherocopina</taxon>
        <taxon>Cytheroidea</taxon>
        <taxon>Cytherideidae</taxon>
        <taxon>Cyprideis</taxon>
    </lineage>
</organism>
<feature type="compositionally biased region" description="Low complexity" evidence="1">
    <location>
        <begin position="126"/>
        <end position="136"/>
    </location>
</feature>
<gene>
    <name evidence="2" type="ORF">CTOB1V02_LOCUS5885</name>
</gene>